<sequence length="60" mass="6815">MRHYEVTTSTGEALQLIIKGKADLSFKRYGRIHRLVKAINHYIIKNQGYKGRGVILAETG</sequence>
<keyword evidence="2" id="KW-1185">Reference proteome</keyword>
<reference evidence="1 2" key="1">
    <citation type="journal article" date="2016" name="Int. J. Syst. Evol. Microbiol.">
        <title>Caldimicrobium thiodismutans sp. nov., a sulfur-disproportionating bacterium isolated from a hot spring, and emended description of the genus Caldimicrobium.</title>
        <authorList>
            <person name="Kojima H."/>
            <person name="Umezawa K."/>
            <person name="Fukui M."/>
        </authorList>
    </citation>
    <scope>NUCLEOTIDE SEQUENCE [LARGE SCALE GENOMIC DNA]</scope>
    <source>
        <strain evidence="1 2">TF1</strain>
    </source>
</reference>
<accession>A0A0U5AEM9</accession>
<reference evidence="2" key="2">
    <citation type="journal article" date="2016" name="Int. J. Syst. Evol. Microbiol.">
        <title>Caldimicrobium thiodismutans sp. nov., a sulfur-disproportionating bacterium isolated from a hot spring.</title>
        <authorList>
            <person name="Kojima H."/>
            <person name="Umezawa K."/>
            <person name="Fukui M."/>
        </authorList>
    </citation>
    <scope>NUCLEOTIDE SEQUENCE [LARGE SCALE GENOMIC DNA]</scope>
    <source>
        <strain evidence="2">TF1</strain>
    </source>
</reference>
<evidence type="ECO:0000313" key="1">
    <source>
        <dbReference type="EMBL" id="BAU22451.1"/>
    </source>
</evidence>
<organism evidence="1 2">
    <name type="scientific">Caldimicrobium thiodismutans</name>
    <dbReference type="NCBI Taxonomy" id="1653476"/>
    <lineage>
        <taxon>Bacteria</taxon>
        <taxon>Pseudomonadati</taxon>
        <taxon>Thermodesulfobacteriota</taxon>
        <taxon>Thermodesulfobacteria</taxon>
        <taxon>Thermodesulfobacteriales</taxon>
        <taxon>Thermodesulfobacteriaceae</taxon>
        <taxon>Caldimicrobium</taxon>
    </lineage>
</organism>
<evidence type="ECO:0000313" key="2">
    <source>
        <dbReference type="Proteomes" id="UP000068196"/>
    </source>
</evidence>
<dbReference type="KEGG" id="cthi:THC_0044"/>
<dbReference type="EMBL" id="AP014945">
    <property type="protein sequence ID" value="BAU22451.1"/>
    <property type="molecule type" value="Genomic_DNA"/>
</dbReference>
<name>A0A0U5AEM9_9BACT</name>
<dbReference type="Proteomes" id="UP000068196">
    <property type="component" value="Chromosome"/>
</dbReference>
<dbReference type="RefSeq" id="WP_068511614.1">
    <property type="nucleotide sequence ID" value="NZ_AP014945.1"/>
</dbReference>
<gene>
    <name evidence="1" type="ORF">THC_0044</name>
</gene>
<protein>
    <submittedName>
        <fullName evidence="1">Uncharacterized protein</fullName>
    </submittedName>
</protein>
<dbReference type="AlphaFoldDB" id="A0A0U5AEM9"/>
<proteinExistence type="predicted"/>
<dbReference type="STRING" id="1653476.THC_0044"/>